<feature type="compositionally biased region" description="Polar residues" evidence="1">
    <location>
        <begin position="257"/>
        <end position="281"/>
    </location>
</feature>
<protein>
    <submittedName>
        <fullName evidence="2">Uncharacterized protein</fullName>
    </submittedName>
</protein>
<evidence type="ECO:0000256" key="1">
    <source>
        <dbReference type="SAM" id="MobiDB-lite"/>
    </source>
</evidence>
<comment type="caution">
    <text evidence="2">The sequence shown here is derived from an EMBL/GenBank/DDBJ whole genome shotgun (WGS) entry which is preliminary data.</text>
</comment>
<dbReference type="EMBL" id="CAJJDN010000147">
    <property type="protein sequence ID" value="CAD8123815.1"/>
    <property type="molecule type" value="Genomic_DNA"/>
</dbReference>
<organism evidence="2 3">
    <name type="scientific">Paramecium sonneborni</name>
    <dbReference type="NCBI Taxonomy" id="65129"/>
    <lineage>
        <taxon>Eukaryota</taxon>
        <taxon>Sar</taxon>
        <taxon>Alveolata</taxon>
        <taxon>Ciliophora</taxon>
        <taxon>Intramacronucleata</taxon>
        <taxon>Oligohymenophorea</taxon>
        <taxon>Peniculida</taxon>
        <taxon>Parameciidae</taxon>
        <taxon>Paramecium</taxon>
    </lineage>
</organism>
<evidence type="ECO:0000313" key="2">
    <source>
        <dbReference type="EMBL" id="CAD8123815.1"/>
    </source>
</evidence>
<keyword evidence="3" id="KW-1185">Reference proteome</keyword>
<dbReference type="AlphaFoldDB" id="A0A8S1RAU6"/>
<gene>
    <name evidence="2" type="ORF">PSON_ATCC_30995.1.T1470091</name>
</gene>
<dbReference type="Proteomes" id="UP000692954">
    <property type="component" value="Unassembled WGS sequence"/>
</dbReference>
<name>A0A8S1RAU6_9CILI</name>
<sequence length="294" mass="33492">MDDIYSYIDYQVRQDRMVTRTHLLQAFPNKRLQAIQIFNKYYENHIDEVDAVFTVLQKSNDGIGLVSSLLSANQINKDMKIQDISLYALADKNQIVDEDLFPPVFCGQEPLKVTVHEVNLSSLVQAMVVESQKVVVNKKVDGLDHKRKNDSSDINTQANLQKQLKSADPIQNNSLKTINENNNIVQETIDNDSKLKQDPVIKKPKIILKSKQQNQSQSQNPQNQNNDTNQLPIIEEIVIKNDPIIEEPIKDIKKNIQEIQPSQPSMIQTNKTSKPKTQSAGVGSMKLENFFKKK</sequence>
<feature type="region of interest" description="Disordered" evidence="1">
    <location>
        <begin position="209"/>
        <end position="230"/>
    </location>
</feature>
<proteinExistence type="predicted"/>
<feature type="compositionally biased region" description="Low complexity" evidence="1">
    <location>
        <begin position="212"/>
        <end position="230"/>
    </location>
</feature>
<dbReference type="OrthoDB" id="297559at2759"/>
<evidence type="ECO:0000313" key="3">
    <source>
        <dbReference type="Proteomes" id="UP000692954"/>
    </source>
</evidence>
<accession>A0A8S1RAU6</accession>
<reference evidence="2" key="1">
    <citation type="submission" date="2021-01" db="EMBL/GenBank/DDBJ databases">
        <authorList>
            <consortium name="Genoscope - CEA"/>
            <person name="William W."/>
        </authorList>
    </citation>
    <scope>NUCLEOTIDE SEQUENCE</scope>
</reference>
<feature type="region of interest" description="Disordered" evidence="1">
    <location>
        <begin position="256"/>
        <end position="294"/>
    </location>
</feature>